<comment type="function">
    <text evidence="5">Bidirectionally degrades single-stranded DNA into large acid-insoluble oligonucleotides, which are then degraded further into small acid-soluble oligonucleotides.</text>
</comment>
<dbReference type="KEGG" id="ctes:O987_17020"/>
<dbReference type="AlphaFoldDB" id="A0A076PW11"/>
<dbReference type="GO" id="GO:0003676">
    <property type="term" value="F:nucleic acid binding"/>
    <property type="evidence" value="ECO:0007669"/>
    <property type="project" value="InterPro"/>
</dbReference>
<sequence length="445" mass="48836">MFERSNPTATQHVWEVGALCHAIGDALQARFNPVAVRGELSGFSRAASGHCYFNLKDASGQIRCAMFRRAAEQVGFSPRDGELVEVRGRLGVYEQRGDLQLVVDTMQRAGQGALFEQFLRLKAQLESEGLFDAARKRPLPPLPRGIGLVTSLGAAALHDVVTALRRRVPHIPVVIVPALVQGAQAPQSLVQALSKLYRLAQDGQGSSGNLPADSARQPVIDTILLVRGGGSLEDLWAFNDEQLARTIVQSPVPLISGVGHETDFTIADFCADLRAPTPTAAAELVTQPREVWLGALGLMGDRLDNAVQRVMDRQAQRLDMAAQRLGRPSEQLTRNQLQLSRQAQRLRHAMLLKLQHLSQNQKAFQANFPNILRRSLEQQRHKLDRIDLRMQLLDPRLVLQRGYALLTDEQGRPVTQVGQAVPGAALKAQLSDGAVDVVVTQPRLL</sequence>
<protein>
    <recommendedName>
        <fullName evidence="5">Exodeoxyribonuclease 7 large subunit</fullName>
        <ecNumber evidence="5">3.1.11.6</ecNumber>
    </recommendedName>
    <alternativeName>
        <fullName evidence="5">Exodeoxyribonuclease VII large subunit</fullName>
        <shortName evidence="5">Exonuclease VII large subunit</shortName>
    </alternativeName>
</protein>
<dbReference type="HOGENOM" id="CLU_023625_3_1_4"/>
<evidence type="ECO:0000259" key="8">
    <source>
        <dbReference type="Pfam" id="PF13742"/>
    </source>
</evidence>
<evidence type="ECO:0000256" key="4">
    <source>
        <dbReference type="ARBA" id="ARBA00022839"/>
    </source>
</evidence>
<dbReference type="Proteomes" id="UP000028782">
    <property type="component" value="Chromosome"/>
</dbReference>
<dbReference type="EMBL" id="CP006704">
    <property type="protein sequence ID" value="AIJ47517.1"/>
    <property type="molecule type" value="Genomic_DNA"/>
</dbReference>
<dbReference type="RefSeq" id="WP_043373549.1">
    <property type="nucleotide sequence ID" value="NZ_CP006704.1"/>
</dbReference>
<comment type="subcellular location">
    <subcellularLocation>
        <location evidence="5 6">Cytoplasm</location>
    </subcellularLocation>
</comment>
<keyword evidence="2 5" id="KW-0540">Nuclease</keyword>
<comment type="subunit">
    <text evidence="5">Heterooligomer composed of large and small subunits.</text>
</comment>
<dbReference type="GO" id="GO:0009318">
    <property type="term" value="C:exodeoxyribonuclease VII complex"/>
    <property type="evidence" value="ECO:0007669"/>
    <property type="project" value="UniProtKB-UniRule"/>
</dbReference>
<dbReference type="GO" id="GO:0005737">
    <property type="term" value="C:cytoplasm"/>
    <property type="evidence" value="ECO:0007669"/>
    <property type="project" value="UniProtKB-SubCell"/>
</dbReference>
<keyword evidence="4 5" id="KW-0269">Exonuclease</keyword>
<keyword evidence="3 5" id="KW-0378">Hydrolase</keyword>
<evidence type="ECO:0000256" key="2">
    <source>
        <dbReference type="ARBA" id="ARBA00022722"/>
    </source>
</evidence>
<reference evidence="9 10" key="1">
    <citation type="journal article" date="2014" name="Genome Announc.">
        <title>Complete Genome Sequence of Polychlorinated Biphenyl Degrader Comamonas testosteroni TK102 (NBRC 109938).</title>
        <authorList>
            <person name="Fukuda K."/>
            <person name="Hosoyama A."/>
            <person name="Tsuchikane K."/>
            <person name="Ohji S."/>
            <person name="Yamazoe A."/>
            <person name="Fujita N."/>
            <person name="Shintani M."/>
            <person name="Kimbara K."/>
        </authorList>
    </citation>
    <scope>NUCLEOTIDE SEQUENCE [LARGE SCALE GENOMIC DNA]</scope>
    <source>
        <strain evidence="9">TK102</strain>
    </source>
</reference>
<evidence type="ECO:0000313" key="9">
    <source>
        <dbReference type="EMBL" id="AIJ47517.1"/>
    </source>
</evidence>
<proteinExistence type="inferred from homology"/>
<comment type="catalytic activity">
    <reaction evidence="5 6">
        <text>Exonucleolytic cleavage in either 5'- to 3'- or 3'- to 5'-direction to yield nucleoside 5'-phosphates.</text>
        <dbReference type="EC" id="3.1.11.6"/>
    </reaction>
</comment>
<dbReference type="CDD" id="cd04489">
    <property type="entry name" value="ExoVII_LU_OBF"/>
    <property type="match status" value="1"/>
</dbReference>
<dbReference type="EC" id="3.1.11.6" evidence="5"/>
<evidence type="ECO:0000256" key="3">
    <source>
        <dbReference type="ARBA" id="ARBA00022801"/>
    </source>
</evidence>
<keyword evidence="1 5" id="KW-0963">Cytoplasm</keyword>
<dbReference type="PANTHER" id="PTHR30008">
    <property type="entry name" value="EXODEOXYRIBONUCLEASE 7 LARGE SUBUNIT"/>
    <property type="match status" value="1"/>
</dbReference>
<dbReference type="GO" id="GO:0006308">
    <property type="term" value="P:DNA catabolic process"/>
    <property type="evidence" value="ECO:0007669"/>
    <property type="project" value="UniProtKB-UniRule"/>
</dbReference>
<dbReference type="InterPro" id="IPR003753">
    <property type="entry name" value="Exonuc_VII_L"/>
</dbReference>
<evidence type="ECO:0000256" key="5">
    <source>
        <dbReference type="HAMAP-Rule" id="MF_00378"/>
    </source>
</evidence>
<evidence type="ECO:0000259" key="7">
    <source>
        <dbReference type="Pfam" id="PF02601"/>
    </source>
</evidence>
<evidence type="ECO:0000313" key="10">
    <source>
        <dbReference type="Proteomes" id="UP000028782"/>
    </source>
</evidence>
<accession>A0A076PW11</accession>
<organism evidence="9 10">
    <name type="scientific">Comamonas testosteroni TK102</name>
    <dbReference type="NCBI Taxonomy" id="1392005"/>
    <lineage>
        <taxon>Bacteria</taxon>
        <taxon>Pseudomonadati</taxon>
        <taxon>Pseudomonadota</taxon>
        <taxon>Betaproteobacteria</taxon>
        <taxon>Burkholderiales</taxon>
        <taxon>Comamonadaceae</taxon>
        <taxon>Comamonas</taxon>
    </lineage>
</organism>
<comment type="similarity">
    <text evidence="5 6">Belongs to the XseA family.</text>
</comment>
<evidence type="ECO:0000256" key="6">
    <source>
        <dbReference type="RuleBase" id="RU004355"/>
    </source>
</evidence>
<dbReference type="Pfam" id="PF13742">
    <property type="entry name" value="tRNA_anti_2"/>
    <property type="match status" value="1"/>
</dbReference>
<dbReference type="NCBIfam" id="TIGR00237">
    <property type="entry name" value="xseA"/>
    <property type="match status" value="1"/>
</dbReference>
<gene>
    <name evidence="5" type="primary">xseA</name>
    <name evidence="9" type="ORF">O987_17020</name>
</gene>
<dbReference type="Pfam" id="PF02601">
    <property type="entry name" value="Exonuc_VII_L"/>
    <property type="match status" value="1"/>
</dbReference>
<dbReference type="InterPro" id="IPR020579">
    <property type="entry name" value="Exonuc_VII_lsu_C"/>
</dbReference>
<feature type="domain" description="OB-fold nucleic acid binding" evidence="8">
    <location>
        <begin position="15"/>
        <end position="107"/>
    </location>
</feature>
<dbReference type="PANTHER" id="PTHR30008:SF0">
    <property type="entry name" value="EXODEOXYRIBONUCLEASE 7 LARGE SUBUNIT"/>
    <property type="match status" value="1"/>
</dbReference>
<dbReference type="HAMAP" id="MF_00378">
    <property type="entry name" value="Exonuc_7_L"/>
    <property type="match status" value="1"/>
</dbReference>
<dbReference type="InterPro" id="IPR025824">
    <property type="entry name" value="OB-fold_nuc-bd_dom"/>
</dbReference>
<dbReference type="GO" id="GO:0008855">
    <property type="term" value="F:exodeoxyribonuclease VII activity"/>
    <property type="evidence" value="ECO:0007669"/>
    <property type="project" value="UniProtKB-UniRule"/>
</dbReference>
<feature type="domain" description="Exonuclease VII large subunit C-terminal" evidence="7">
    <location>
        <begin position="130"/>
        <end position="437"/>
    </location>
</feature>
<evidence type="ECO:0000256" key="1">
    <source>
        <dbReference type="ARBA" id="ARBA00022490"/>
    </source>
</evidence>
<name>A0A076PW11_COMTE</name>